<dbReference type="OrthoDB" id="10264956at2759"/>
<dbReference type="RefSeq" id="XP_014478992.1">
    <property type="nucleotide sequence ID" value="XM_014623506.1"/>
</dbReference>
<gene>
    <name evidence="12" type="primary">LOC106746690</name>
</gene>
<comment type="similarity">
    <text evidence="2 8">Belongs to the HIT family.</text>
</comment>
<organism evidence="11 12">
    <name type="scientific">Dinoponera quadriceps</name>
    <name type="common">South American ant</name>
    <dbReference type="NCBI Taxonomy" id="609295"/>
    <lineage>
        <taxon>Eukaryota</taxon>
        <taxon>Metazoa</taxon>
        <taxon>Ecdysozoa</taxon>
        <taxon>Arthropoda</taxon>
        <taxon>Hexapoda</taxon>
        <taxon>Insecta</taxon>
        <taxon>Pterygota</taxon>
        <taxon>Neoptera</taxon>
        <taxon>Endopterygota</taxon>
        <taxon>Hymenoptera</taxon>
        <taxon>Apocrita</taxon>
        <taxon>Aculeata</taxon>
        <taxon>Formicoidea</taxon>
        <taxon>Formicidae</taxon>
        <taxon>Ponerinae</taxon>
        <taxon>Ponerini</taxon>
        <taxon>Dinoponera</taxon>
    </lineage>
</organism>
<dbReference type="PANTHER" id="PTHR12978:SF0">
    <property type="entry name" value="M7GPPPX DIPHOSPHATASE"/>
    <property type="match status" value="1"/>
</dbReference>
<evidence type="ECO:0000256" key="3">
    <source>
        <dbReference type="ARBA" id="ARBA00012520"/>
    </source>
</evidence>
<dbReference type="Proteomes" id="UP000515204">
    <property type="component" value="Unplaced"/>
</dbReference>
<dbReference type="InterPro" id="IPR008594">
    <property type="entry name" value="DcpS/DCS2"/>
</dbReference>
<evidence type="ECO:0000256" key="8">
    <source>
        <dbReference type="PIRNR" id="PIRNR028973"/>
    </source>
</evidence>
<dbReference type="AlphaFoldDB" id="A0A6P3XL46"/>
<feature type="active site" description="Nucleophile" evidence="9">
    <location>
        <position position="281"/>
    </location>
</feature>
<dbReference type="GO" id="GO:0000932">
    <property type="term" value="C:P-body"/>
    <property type="evidence" value="ECO:0007669"/>
    <property type="project" value="TreeGrafter"/>
</dbReference>
<proteinExistence type="inferred from homology"/>
<dbReference type="CTD" id="28960"/>
<dbReference type="GO" id="GO:0000290">
    <property type="term" value="P:deadenylation-dependent decapping of nuclear-transcribed mRNA"/>
    <property type="evidence" value="ECO:0007669"/>
    <property type="project" value="UniProtKB-UniRule"/>
</dbReference>
<evidence type="ECO:0000313" key="12">
    <source>
        <dbReference type="RefSeq" id="XP_014478992.1"/>
    </source>
</evidence>
<dbReference type="PIRSF" id="PIRSF028973">
    <property type="entry name" value="Scavenger_mRNA_decap_enz"/>
    <property type="match status" value="1"/>
</dbReference>
<evidence type="ECO:0000256" key="9">
    <source>
        <dbReference type="PIRSR" id="PIRSR028973-1"/>
    </source>
</evidence>
<dbReference type="GO" id="GO:0000340">
    <property type="term" value="F:RNA 7-methylguanosine cap binding"/>
    <property type="evidence" value="ECO:0007669"/>
    <property type="project" value="UniProtKB-UniRule"/>
</dbReference>
<comment type="subcellular location">
    <subcellularLocation>
        <location evidence="1 8">Nucleus</location>
    </subcellularLocation>
</comment>
<accession>A0A6P3XL46</accession>
<evidence type="ECO:0000256" key="5">
    <source>
        <dbReference type="ARBA" id="ARBA00022801"/>
    </source>
</evidence>
<dbReference type="GO" id="GO:0005634">
    <property type="term" value="C:nucleus"/>
    <property type="evidence" value="ECO:0007669"/>
    <property type="project" value="UniProtKB-SubCell"/>
</dbReference>
<evidence type="ECO:0000313" key="11">
    <source>
        <dbReference type="Proteomes" id="UP000515204"/>
    </source>
</evidence>
<dbReference type="FunFam" id="3.30.428.10:FF:000006">
    <property type="entry name" value="m7GpppX diphosphatase"/>
    <property type="match status" value="1"/>
</dbReference>
<dbReference type="PANTHER" id="PTHR12978">
    <property type="entry name" value="HISTIDINE TRIAD HIT PROTEIN MEMBER"/>
    <property type="match status" value="1"/>
</dbReference>
<evidence type="ECO:0000256" key="4">
    <source>
        <dbReference type="ARBA" id="ARBA00015636"/>
    </source>
</evidence>
<dbReference type="Pfam" id="PF11969">
    <property type="entry name" value="DcpS_C"/>
    <property type="match status" value="1"/>
</dbReference>
<dbReference type="InterPro" id="IPR011145">
    <property type="entry name" value="Scavenger_mRNA_decap_enz_N"/>
</dbReference>
<evidence type="ECO:0000256" key="2">
    <source>
        <dbReference type="ARBA" id="ARBA00010208"/>
    </source>
</evidence>
<evidence type="ECO:0000256" key="7">
    <source>
        <dbReference type="ARBA" id="ARBA00048222"/>
    </source>
</evidence>
<evidence type="ECO:0000256" key="10">
    <source>
        <dbReference type="SAM" id="MobiDB-lite"/>
    </source>
</evidence>
<dbReference type="SUPFAM" id="SSF102860">
    <property type="entry name" value="mRNA decapping enzyme DcpS N-terminal domain"/>
    <property type="match status" value="1"/>
</dbReference>
<feature type="region of interest" description="Disordered" evidence="10">
    <location>
        <begin position="1"/>
        <end position="36"/>
    </location>
</feature>
<dbReference type="SUPFAM" id="SSF54197">
    <property type="entry name" value="HIT-like"/>
    <property type="match status" value="1"/>
</dbReference>
<name>A0A6P3XL46_DINQU</name>
<dbReference type="Gene3D" id="3.30.200.40">
    <property type="entry name" value="Scavenger mRNA decapping enzyme, N-terminal domain"/>
    <property type="match status" value="1"/>
</dbReference>
<dbReference type="EC" id="3.6.1.59" evidence="3 8"/>
<keyword evidence="5 8" id="KW-0378">Hydrolase</keyword>
<protein>
    <recommendedName>
        <fullName evidence="4 8">m7GpppX diphosphatase</fullName>
        <ecNumber evidence="3 8">3.6.1.59</ecNumber>
    </recommendedName>
</protein>
<dbReference type="GO" id="GO:0140932">
    <property type="term" value="F:5'-(N(7)-methyl 5'-triphosphoguanosine)-[mRNA] diphosphatase activity"/>
    <property type="evidence" value="ECO:0007669"/>
    <property type="project" value="UniProtKB-EC"/>
</dbReference>
<dbReference type="GO" id="GO:0006397">
    <property type="term" value="P:mRNA processing"/>
    <property type="evidence" value="ECO:0007669"/>
    <property type="project" value="UniProtKB-KW"/>
</dbReference>
<dbReference type="KEGG" id="dqu:106746690"/>
<sequence length="347" mass="40126">MAEKCAANIDDDGDCPAPKRAKLATDDDDDDDGRKNDSIEKVDGVCEHTNLSGFKMTRVLQNNCARKLICVEGTFEDRADPAIVLLEQKSFPNDEMFLKKGFFSEKATYQKNCANDVYENYDCFPAQEYNSLHATVIHPATPTQIEKYKRQESLHIVDETYELYQQVTLPYIESRSLSLEWITNILEHKAEEENIIYEDTDKETGFILVTDFKWDKRLDTLKLLALPLKKIKSIRELDVSHLPLLRNIQKAGIEAISKKFNISASQLRIYFHYQPSYYYLHVHFCYLMFEAPGIYVEKAHLLSTVIRNLELMPDYYTKAVLSYMVRKGSQLYKKFQSHGALPQDANV</sequence>
<comment type="function">
    <text evidence="8">Decapping scavenger enzyme that catalyzes the cleavage of a residual cap structure following the degradation of mRNAs by the 3'-&gt;5' exosome-mediated mRNA decay pathway.</text>
</comment>
<keyword evidence="8" id="KW-0507">mRNA processing</keyword>
<evidence type="ECO:0000256" key="6">
    <source>
        <dbReference type="ARBA" id="ARBA00023242"/>
    </source>
</evidence>
<dbReference type="Gene3D" id="3.30.428.10">
    <property type="entry name" value="HIT-like"/>
    <property type="match status" value="1"/>
</dbReference>
<comment type="catalytic activity">
    <reaction evidence="7 8">
        <text>a 5'-end (N(7)-methyl 5'-triphosphoguanosine)-ribonucleoside in mRNA + H2O = N(7)-methyl-GMP + a 5'-end diphospho-ribonucleoside in mRNA + 2 H(+)</text>
        <dbReference type="Rhea" id="RHEA:65388"/>
        <dbReference type="Rhea" id="RHEA-COMP:17165"/>
        <dbReference type="Rhea" id="RHEA-COMP:17167"/>
        <dbReference type="ChEBI" id="CHEBI:15377"/>
        <dbReference type="ChEBI" id="CHEBI:15378"/>
        <dbReference type="ChEBI" id="CHEBI:58285"/>
        <dbReference type="ChEBI" id="CHEBI:156461"/>
        <dbReference type="ChEBI" id="CHEBI:167616"/>
        <dbReference type="EC" id="3.6.1.59"/>
    </reaction>
</comment>
<keyword evidence="6 8" id="KW-0539">Nucleus</keyword>
<dbReference type="GeneID" id="106746690"/>
<keyword evidence="11" id="KW-1185">Reference proteome</keyword>
<dbReference type="InterPro" id="IPR036265">
    <property type="entry name" value="HIT-like_sf"/>
</dbReference>
<evidence type="ECO:0000256" key="1">
    <source>
        <dbReference type="ARBA" id="ARBA00004123"/>
    </source>
</evidence>
<dbReference type="Pfam" id="PF05652">
    <property type="entry name" value="DcpS"/>
    <property type="match status" value="1"/>
</dbReference>
<reference evidence="12" key="1">
    <citation type="submission" date="2025-08" db="UniProtKB">
        <authorList>
            <consortium name="RefSeq"/>
        </authorList>
    </citation>
    <scope>IDENTIFICATION</scope>
</reference>